<feature type="domain" description="Chitin-binding type-2" evidence="8">
    <location>
        <begin position="56"/>
        <end position="114"/>
    </location>
</feature>
<dbReference type="Gene3D" id="2.170.140.10">
    <property type="entry name" value="Chitin binding domain"/>
    <property type="match status" value="6"/>
</dbReference>
<dbReference type="InterPro" id="IPR051940">
    <property type="entry name" value="Chitin_bind-dev_reg"/>
</dbReference>
<feature type="region of interest" description="Disordered" evidence="6">
    <location>
        <begin position="266"/>
        <end position="316"/>
    </location>
</feature>
<dbReference type="Proteomes" id="UP001219518">
    <property type="component" value="Unassembled WGS sequence"/>
</dbReference>
<feature type="domain" description="Chitin-binding type-2" evidence="8">
    <location>
        <begin position="345"/>
        <end position="405"/>
    </location>
</feature>
<feature type="domain" description="Chitin-binding type-2" evidence="8">
    <location>
        <begin position="415"/>
        <end position="475"/>
    </location>
</feature>
<feature type="signal peptide" evidence="7">
    <location>
        <begin position="1"/>
        <end position="18"/>
    </location>
</feature>
<comment type="caution">
    <text evidence="9">The sequence shown here is derived from an EMBL/GenBank/DDBJ whole genome shotgun (WGS) entry which is preliminary data.</text>
</comment>
<feature type="domain" description="Chitin-binding type-2" evidence="8">
    <location>
        <begin position="189"/>
        <end position="253"/>
    </location>
</feature>
<reference evidence="9" key="1">
    <citation type="submission" date="2021-07" db="EMBL/GenBank/DDBJ databases">
        <authorList>
            <person name="Catto M.A."/>
            <person name="Jacobson A."/>
            <person name="Kennedy G."/>
            <person name="Labadie P."/>
            <person name="Hunt B.G."/>
            <person name="Srinivasan R."/>
        </authorList>
    </citation>
    <scope>NUCLEOTIDE SEQUENCE</scope>
    <source>
        <strain evidence="9">PL_HMW_Pooled</strain>
        <tissue evidence="9">Head</tissue>
    </source>
</reference>
<evidence type="ECO:0000256" key="3">
    <source>
        <dbReference type="ARBA" id="ARBA00022737"/>
    </source>
</evidence>
<gene>
    <name evidence="9" type="ORF">KUF71_016495</name>
</gene>
<evidence type="ECO:0000256" key="2">
    <source>
        <dbReference type="ARBA" id="ARBA00022729"/>
    </source>
</evidence>
<keyword evidence="10" id="KW-1185">Reference proteome</keyword>
<dbReference type="EMBL" id="JAHWGI010001316">
    <property type="protein sequence ID" value="KAK3928146.1"/>
    <property type="molecule type" value="Genomic_DNA"/>
</dbReference>
<feature type="compositionally biased region" description="Low complexity" evidence="6">
    <location>
        <begin position="21"/>
        <end position="43"/>
    </location>
</feature>
<feature type="chain" id="PRO_5042225123" evidence="7">
    <location>
        <begin position="19"/>
        <end position="576"/>
    </location>
</feature>
<evidence type="ECO:0000259" key="8">
    <source>
        <dbReference type="PROSITE" id="PS50940"/>
    </source>
</evidence>
<evidence type="ECO:0000313" key="10">
    <source>
        <dbReference type="Proteomes" id="UP001219518"/>
    </source>
</evidence>
<dbReference type="SMART" id="SM00494">
    <property type="entry name" value="ChtBD2"/>
    <property type="match status" value="6"/>
</dbReference>
<name>A0AAE1LPT4_9NEOP</name>
<dbReference type="Pfam" id="PF01607">
    <property type="entry name" value="CBM_14"/>
    <property type="match status" value="6"/>
</dbReference>
<evidence type="ECO:0000313" key="9">
    <source>
        <dbReference type="EMBL" id="KAK3928146.1"/>
    </source>
</evidence>
<keyword evidence="4" id="KW-1015">Disulfide bond</keyword>
<keyword evidence="5" id="KW-0325">Glycoprotein</keyword>
<evidence type="ECO:0000256" key="6">
    <source>
        <dbReference type="SAM" id="MobiDB-lite"/>
    </source>
</evidence>
<dbReference type="InterPro" id="IPR036508">
    <property type="entry name" value="Chitin-bd_dom_sf"/>
</dbReference>
<evidence type="ECO:0000256" key="5">
    <source>
        <dbReference type="ARBA" id="ARBA00023180"/>
    </source>
</evidence>
<keyword evidence="3" id="KW-0677">Repeat</keyword>
<protein>
    <submittedName>
        <fullName evidence="9">Protein obstructor-E</fullName>
    </submittedName>
</protein>
<reference evidence="9" key="2">
    <citation type="journal article" date="2023" name="BMC Genomics">
        <title>Pest status, molecular evolution, and epigenetic factors derived from the genome assembly of Frankliniella fusca, a thysanopteran phytovirus vector.</title>
        <authorList>
            <person name="Catto M.A."/>
            <person name="Labadie P.E."/>
            <person name="Jacobson A.L."/>
            <person name="Kennedy G.G."/>
            <person name="Srinivasan R."/>
            <person name="Hunt B.G."/>
        </authorList>
    </citation>
    <scope>NUCLEOTIDE SEQUENCE</scope>
    <source>
        <strain evidence="9">PL_HMW_Pooled</strain>
    </source>
</reference>
<dbReference type="PROSITE" id="PS50940">
    <property type="entry name" value="CHIT_BIND_II"/>
    <property type="match status" value="6"/>
</dbReference>
<feature type="compositionally biased region" description="Basic residues" evidence="6">
    <location>
        <begin position="284"/>
        <end position="293"/>
    </location>
</feature>
<feature type="compositionally biased region" description="Basic and acidic residues" evidence="6">
    <location>
        <begin position="300"/>
        <end position="312"/>
    </location>
</feature>
<feature type="domain" description="Chitin-binding type-2" evidence="8">
    <location>
        <begin position="124"/>
        <end position="184"/>
    </location>
</feature>
<keyword evidence="2 7" id="KW-0732">Signal</keyword>
<proteinExistence type="predicted"/>
<dbReference type="GO" id="GO:0005576">
    <property type="term" value="C:extracellular region"/>
    <property type="evidence" value="ECO:0007669"/>
    <property type="project" value="InterPro"/>
</dbReference>
<feature type="region of interest" description="Disordered" evidence="6">
    <location>
        <begin position="21"/>
        <end position="58"/>
    </location>
</feature>
<dbReference type="PANTHER" id="PTHR23301">
    <property type="entry name" value="CHITIN BINDING PERITROPHIN-A"/>
    <property type="match status" value="1"/>
</dbReference>
<dbReference type="GO" id="GO:0008061">
    <property type="term" value="F:chitin binding"/>
    <property type="evidence" value="ECO:0007669"/>
    <property type="project" value="UniProtKB-KW"/>
</dbReference>
<feature type="domain" description="Chitin-binding type-2" evidence="8">
    <location>
        <begin position="484"/>
        <end position="552"/>
    </location>
</feature>
<dbReference type="FunFam" id="2.170.140.10:FF:000002">
    <property type="entry name" value="Gasp, isoform A"/>
    <property type="match status" value="2"/>
</dbReference>
<keyword evidence="1" id="KW-0147">Chitin-binding</keyword>
<dbReference type="SUPFAM" id="SSF57625">
    <property type="entry name" value="Invertebrate chitin-binding proteins"/>
    <property type="match status" value="6"/>
</dbReference>
<sequence>MATHTALLLLAALALAGAAAPPRRQRPGAAPAAPVTPAAAAAGDEADGDEADGDLTDECPEPNGYFADAYQCDKYYECKDGKITEKLCPDGMVFNDYSSEYEKCDLPFNIDCTKRPERQAPKPTLHCQRQNGYFAHEESNVCDKFYFCVDGKFNMITCPSGLVYNEATGTCSWPDEAKKKGCSSQEVLKFTCPNVTDEVAVTHPRYADPEDCQYFYVCVNGVTPRRSGCKRGQVFSETSRTCDWPRKVPECKDWYKGVLTDQELEELENPKPKVRDPAAAAARRGTKGTRPKPKTPAAPKHREQEQADEEHSIPPLSKQDTFVHVLKISTKYEANIYAKRCNGAGFKCPDQKYDLYEDPEQCDKFYECFEGKAVEKLCPDGLVFDPTNRKIINRCDQPFNVDCGDRVKLQPAKESPNCPRQNGFFAHPNPSVCDVFYNCIDGEATESRCPPGLHFDEYQGVCAWPASAKREGCQDANSNKLKDGFQCPEAPKLDSNGQALAHPQYAHPTDCQKFYVCLNGVQPREQGCALGEVYNDEIGKCDDPDNVPECADWYKDDPEVAQLKEKAAAKKNKNRN</sequence>
<evidence type="ECO:0000256" key="1">
    <source>
        <dbReference type="ARBA" id="ARBA00022669"/>
    </source>
</evidence>
<feature type="compositionally biased region" description="Acidic residues" evidence="6">
    <location>
        <begin position="44"/>
        <end position="58"/>
    </location>
</feature>
<dbReference type="InterPro" id="IPR002557">
    <property type="entry name" value="Chitin-bd_dom"/>
</dbReference>
<evidence type="ECO:0000256" key="7">
    <source>
        <dbReference type="SAM" id="SignalP"/>
    </source>
</evidence>
<evidence type="ECO:0000256" key="4">
    <source>
        <dbReference type="ARBA" id="ARBA00023157"/>
    </source>
</evidence>
<dbReference type="PANTHER" id="PTHR23301:SF104">
    <property type="entry name" value="BCDNA.GH02976"/>
    <property type="match status" value="1"/>
</dbReference>
<accession>A0AAE1LPT4</accession>
<organism evidence="9 10">
    <name type="scientific">Frankliniella fusca</name>
    <dbReference type="NCBI Taxonomy" id="407009"/>
    <lineage>
        <taxon>Eukaryota</taxon>
        <taxon>Metazoa</taxon>
        <taxon>Ecdysozoa</taxon>
        <taxon>Arthropoda</taxon>
        <taxon>Hexapoda</taxon>
        <taxon>Insecta</taxon>
        <taxon>Pterygota</taxon>
        <taxon>Neoptera</taxon>
        <taxon>Paraneoptera</taxon>
        <taxon>Thysanoptera</taxon>
        <taxon>Terebrantia</taxon>
        <taxon>Thripoidea</taxon>
        <taxon>Thripidae</taxon>
        <taxon>Frankliniella</taxon>
    </lineage>
</organism>
<dbReference type="AlphaFoldDB" id="A0AAE1LPT4"/>